<feature type="domain" description="STAS" evidence="1">
    <location>
        <begin position="160"/>
        <end position="271"/>
    </location>
</feature>
<reference evidence="3" key="1">
    <citation type="submission" date="2020-06" db="EMBL/GenBank/DDBJ databases">
        <title>Isolation of Planomicrobium glaciei.</title>
        <authorList>
            <person name="Malisova L."/>
            <person name="Safrankova R."/>
            <person name="Jakubu V."/>
            <person name="Spanelova P."/>
        </authorList>
    </citation>
    <scope>NUCLEOTIDE SEQUENCE [LARGE SCALE GENOMIC DNA]</scope>
    <source>
        <strain evidence="3">NRL-ATB46093</strain>
    </source>
</reference>
<proteinExistence type="predicted"/>
<dbReference type="InterPro" id="IPR036513">
    <property type="entry name" value="STAS_dom_sf"/>
</dbReference>
<dbReference type="PROSITE" id="PS50801">
    <property type="entry name" value="STAS"/>
    <property type="match status" value="1"/>
</dbReference>
<dbReference type="SUPFAM" id="SSF52091">
    <property type="entry name" value="SpoIIaa-like"/>
    <property type="match status" value="1"/>
</dbReference>
<gene>
    <name evidence="2" type="ORF">HF394_14180</name>
</gene>
<dbReference type="Proteomes" id="UP000509222">
    <property type="component" value="Chromosome"/>
</dbReference>
<dbReference type="AlphaFoldDB" id="A0A7H8QCB8"/>
<evidence type="ECO:0000313" key="3">
    <source>
        <dbReference type="Proteomes" id="UP000509222"/>
    </source>
</evidence>
<dbReference type="PANTHER" id="PTHR33745">
    <property type="entry name" value="RSBT ANTAGONIST PROTEIN RSBS-RELATED"/>
    <property type="match status" value="1"/>
</dbReference>
<dbReference type="PANTHER" id="PTHR33745:SF8">
    <property type="entry name" value="BLUE-LIGHT PHOTORECEPTOR"/>
    <property type="match status" value="1"/>
</dbReference>
<sequence>MNGISKFSTYINSNVDSISNQIVESVIGRMGLIISDAETEQAIAMYNQLLGFFSDVLIYKDEEVVPEELVKWSKNNAAMQVAGGGKISEIVVRYGPTREIVNEMFTDLSIELELTVREAGFILKRISQILDVSLNETFFAFERLSDQYQEETRKELTKLSAPIVPIKDDIVVLPLIGFIDEVRIRHIIDNVIPRLAEMNVRHVISDFSGLVMINAQVAEAIYQIGGTLRLMGIHIVVAGLRPDLAQTIVNTGMDMSMTESYATVKQALKVLTEQEKA</sequence>
<accession>A0A7H8QCB8</accession>
<name>A0A7H8QCB8_9BACL</name>
<protein>
    <submittedName>
        <fullName evidence="2">STAS domain-containing protein</fullName>
    </submittedName>
</protein>
<organism evidence="2 3">
    <name type="scientific">Planococcus glaciei</name>
    <dbReference type="NCBI Taxonomy" id="459472"/>
    <lineage>
        <taxon>Bacteria</taxon>
        <taxon>Bacillati</taxon>
        <taxon>Bacillota</taxon>
        <taxon>Bacilli</taxon>
        <taxon>Bacillales</taxon>
        <taxon>Caryophanaceae</taxon>
        <taxon>Planococcus</taxon>
    </lineage>
</organism>
<evidence type="ECO:0000259" key="1">
    <source>
        <dbReference type="PROSITE" id="PS50801"/>
    </source>
</evidence>
<evidence type="ECO:0000313" key="2">
    <source>
        <dbReference type="EMBL" id="QKX51617.1"/>
    </source>
</evidence>
<keyword evidence="3" id="KW-1185">Reference proteome</keyword>
<dbReference type="CDD" id="cd07041">
    <property type="entry name" value="STAS_RsbR_RsbS_like"/>
    <property type="match status" value="1"/>
</dbReference>
<dbReference type="InterPro" id="IPR002645">
    <property type="entry name" value="STAS_dom"/>
</dbReference>
<dbReference type="Gene3D" id="3.30.750.24">
    <property type="entry name" value="STAS domain"/>
    <property type="match status" value="1"/>
</dbReference>
<dbReference type="EMBL" id="CP051177">
    <property type="protein sequence ID" value="QKX51617.1"/>
    <property type="molecule type" value="Genomic_DNA"/>
</dbReference>
<dbReference type="RefSeq" id="WP_036804828.1">
    <property type="nucleotide sequence ID" value="NZ_CP051177.1"/>
</dbReference>
<dbReference type="InterPro" id="IPR051932">
    <property type="entry name" value="Bact_StressResp_Reg"/>
</dbReference>
<dbReference type="Pfam" id="PF01740">
    <property type="entry name" value="STAS"/>
    <property type="match status" value="1"/>
</dbReference>